<organism evidence="3">
    <name type="scientific">marine metagenome</name>
    <dbReference type="NCBI Taxonomy" id="408172"/>
    <lineage>
        <taxon>unclassified sequences</taxon>
        <taxon>metagenomes</taxon>
        <taxon>ecological metagenomes</taxon>
    </lineage>
</organism>
<dbReference type="Pfam" id="PF23525">
    <property type="entry name" value="Methyltransf_36"/>
    <property type="match status" value="1"/>
</dbReference>
<protein>
    <submittedName>
        <fullName evidence="3">Uncharacterized protein</fullName>
    </submittedName>
</protein>
<dbReference type="AlphaFoldDB" id="A0A383CYG1"/>
<name>A0A383CYG1_9ZZZZ</name>
<feature type="domain" description="AprA winged helix" evidence="2">
    <location>
        <begin position="94"/>
        <end position="184"/>
    </location>
</feature>
<gene>
    <name evidence="3" type="ORF">METZ01_LOCUS489934</name>
</gene>
<dbReference type="InterPro" id="IPR056393">
    <property type="entry name" value="AprA-like_MT2"/>
</dbReference>
<feature type="non-terminal residue" evidence="3">
    <location>
        <position position="1"/>
    </location>
</feature>
<reference evidence="3" key="1">
    <citation type="submission" date="2018-05" db="EMBL/GenBank/DDBJ databases">
        <authorList>
            <person name="Lanie J.A."/>
            <person name="Ng W.-L."/>
            <person name="Kazmierczak K.M."/>
            <person name="Andrzejewski T.M."/>
            <person name="Davidsen T.M."/>
            <person name="Wayne K.J."/>
            <person name="Tettelin H."/>
            <person name="Glass J.I."/>
            <person name="Rusch D."/>
            <person name="Podicherti R."/>
            <person name="Tsui H.-C.T."/>
            <person name="Winkler M.E."/>
        </authorList>
    </citation>
    <scope>NUCLEOTIDE SEQUENCE</scope>
</reference>
<proteinExistence type="predicted"/>
<accession>A0A383CYG1</accession>
<evidence type="ECO:0000313" key="3">
    <source>
        <dbReference type="EMBL" id="SVE37080.1"/>
    </source>
</evidence>
<dbReference type="Pfam" id="PF23589">
    <property type="entry name" value="WHD_AprA"/>
    <property type="match status" value="1"/>
</dbReference>
<dbReference type="InterPro" id="IPR056395">
    <property type="entry name" value="WH_AprA"/>
</dbReference>
<sequence length="238" mass="27561">RLLASQGWLQREILKDGEEIDFKLTDKGRTALALAHHYDLFCQYIPTLIKIDHYLFDSGVQEKEFSSLIIKLKKLSNKHRDSQTPAWEITRHIEGLLAGPILVTLGMSEFFTDIMEKRDAIDNKIMDDFPFIKSVIDFFTMLKWVENKRFTNEGQFFLKRAVAYGVTVSYLPTFMQSAELLFGNPNKLWKRTSEGLETHVNRRMNVWGSGGAHALYFRKIDEIVIDLFNQPLNNQPVG</sequence>
<evidence type="ECO:0000259" key="2">
    <source>
        <dbReference type="Pfam" id="PF23589"/>
    </source>
</evidence>
<evidence type="ECO:0000259" key="1">
    <source>
        <dbReference type="Pfam" id="PF23525"/>
    </source>
</evidence>
<feature type="non-terminal residue" evidence="3">
    <location>
        <position position="238"/>
    </location>
</feature>
<dbReference type="EMBL" id="UINC01212654">
    <property type="protein sequence ID" value="SVE37080.1"/>
    <property type="molecule type" value="Genomic_DNA"/>
</dbReference>
<feature type="domain" description="AprA-like MT2-like" evidence="1">
    <location>
        <begin position="197"/>
        <end position="237"/>
    </location>
</feature>